<evidence type="ECO:0000313" key="3">
    <source>
        <dbReference type="Proteomes" id="UP000827986"/>
    </source>
</evidence>
<accession>A0A9D4AXG6</accession>
<organism evidence="2 3">
    <name type="scientific">Mauremys mutica</name>
    <name type="common">yellowpond turtle</name>
    <dbReference type="NCBI Taxonomy" id="74926"/>
    <lineage>
        <taxon>Eukaryota</taxon>
        <taxon>Metazoa</taxon>
        <taxon>Chordata</taxon>
        <taxon>Craniata</taxon>
        <taxon>Vertebrata</taxon>
        <taxon>Euteleostomi</taxon>
        <taxon>Archelosauria</taxon>
        <taxon>Testudinata</taxon>
        <taxon>Testudines</taxon>
        <taxon>Cryptodira</taxon>
        <taxon>Durocryptodira</taxon>
        <taxon>Testudinoidea</taxon>
        <taxon>Geoemydidae</taxon>
        <taxon>Geoemydinae</taxon>
        <taxon>Mauremys</taxon>
    </lineage>
</organism>
<comment type="caution">
    <text evidence="2">The sequence shown here is derived from an EMBL/GenBank/DDBJ whole genome shotgun (WGS) entry which is preliminary data.</text>
</comment>
<sequence>MYPHAAPSVTSDPRAFSPLLALFFSHPKATYLYTSRSQPRATGQTPTPHVRLAAPYGPPSKLKRRYYIRLSPRMSPNLCAAPLCSLLPAPSHPAQQCPPPPMAHPPRPLSKLFFYCGVVRLSSP</sequence>
<dbReference type="AlphaFoldDB" id="A0A9D4AXG6"/>
<dbReference type="Proteomes" id="UP000827986">
    <property type="component" value="Unassembled WGS sequence"/>
</dbReference>
<protein>
    <submittedName>
        <fullName evidence="2">Uncharacterized protein</fullName>
    </submittedName>
</protein>
<reference evidence="2" key="1">
    <citation type="submission" date="2021-09" db="EMBL/GenBank/DDBJ databases">
        <title>The genome of Mauremys mutica provides insights into the evolution of semi-aquatic lifestyle.</title>
        <authorList>
            <person name="Gong S."/>
            <person name="Gao Y."/>
        </authorList>
    </citation>
    <scope>NUCLEOTIDE SEQUENCE</scope>
    <source>
        <strain evidence="2">MM-2020</strain>
        <tissue evidence="2">Muscle</tissue>
    </source>
</reference>
<evidence type="ECO:0000256" key="1">
    <source>
        <dbReference type="SAM" id="MobiDB-lite"/>
    </source>
</evidence>
<gene>
    <name evidence="2" type="ORF">KIL84_007984</name>
</gene>
<proteinExistence type="predicted"/>
<keyword evidence="3" id="KW-1185">Reference proteome</keyword>
<name>A0A9D4AXG6_9SAUR</name>
<feature type="region of interest" description="Disordered" evidence="1">
    <location>
        <begin position="36"/>
        <end position="57"/>
    </location>
</feature>
<feature type="compositionally biased region" description="Polar residues" evidence="1">
    <location>
        <begin position="36"/>
        <end position="47"/>
    </location>
</feature>
<evidence type="ECO:0000313" key="2">
    <source>
        <dbReference type="EMBL" id="KAH1172366.1"/>
    </source>
</evidence>
<dbReference type="EMBL" id="JAHDVG010000483">
    <property type="protein sequence ID" value="KAH1172366.1"/>
    <property type="molecule type" value="Genomic_DNA"/>
</dbReference>